<evidence type="ECO:0000256" key="4">
    <source>
        <dbReference type="ARBA" id="ARBA00022692"/>
    </source>
</evidence>
<dbReference type="SUPFAM" id="SSF103473">
    <property type="entry name" value="MFS general substrate transporter"/>
    <property type="match status" value="1"/>
</dbReference>
<dbReference type="InterPro" id="IPR051084">
    <property type="entry name" value="H+-coupled_symporters"/>
</dbReference>
<reference evidence="10 11" key="1">
    <citation type="submission" date="2015-09" db="EMBL/GenBank/DDBJ databases">
        <title>Genome announcement of multiple Pseudomonas syringae strains.</title>
        <authorList>
            <person name="Thakur S."/>
            <person name="Wang P.W."/>
            <person name="Gong Y."/>
            <person name="Weir B.S."/>
            <person name="Guttman D.S."/>
        </authorList>
    </citation>
    <scope>NUCLEOTIDE SEQUENCE [LARGE SCALE GENOMIC DNA]</scope>
    <source>
        <strain evidence="10 11">ICMP9150</strain>
    </source>
</reference>
<evidence type="ECO:0000256" key="2">
    <source>
        <dbReference type="ARBA" id="ARBA00022448"/>
    </source>
</evidence>
<dbReference type="GO" id="GO:0015293">
    <property type="term" value="F:symporter activity"/>
    <property type="evidence" value="ECO:0007669"/>
    <property type="project" value="UniProtKB-KW"/>
</dbReference>
<dbReference type="PANTHER" id="PTHR43528">
    <property type="entry name" value="ALPHA-KETOGLUTARATE PERMEASE"/>
    <property type="match status" value="1"/>
</dbReference>
<dbReference type="AlphaFoldDB" id="A0A0P9RQZ6"/>
<dbReference type="EMBL" id="LJQG01000277">
    <property type="protein sequence ID" value="KPX14520.1"/>
    <property type="molecule type" value="Genomic_DNA"/>
</dbReference>
<evidence type="ECO:0000256" key="6">
    <source>
        <dbReference type="ARBA" id="ARBA00022989"/>
    </source>
</evidence>
<keyword evidence="2" id="KW-0813">Transport</keyword>
<keyword evidence="4 8" id="KW-0812">Transmembrane</keyword>
<feature type="transmembrane region" description="Helical" evidence="8">
    <location>
        <begin position="98"/>
        <end position="117"/>
    </location>
</feature>
<dbReference type="PATRIC" id="fig|235272.12.peg.5096"/>
<dbReference type="PROSITE" id="PS50850">
    <property type="entry name" value="MFS"/>
    <property type="match status" value="1"/>
</dbReference>
<dbReference type="InterPro" id="IPR020846">
    <property type="entry name" value="MFS_dom"/>
</dbReference>
<comment type="caution">
    <text evidence="10">The sequence shown here is derived from an EMBL/GenBank/DDBJ whole genome shotgun (WGS) entry which is preliminary data.</text>
</comment>
<dbReference type="Pfam" id="PF00083">
    <property type="entry name" value="Sugar_tr"/>
    <property type="match status" value="1"/>
</dbReference>
<gene>
    <name evidence="10" type="ORF">ALO71_03770</name>
</gene>
<dbReference type="InterPro" id="IPR005828">
    <property type="entry name" value="MFS_sugar_transport-like"/>
</dbReference>
<dbReference type="InterPro" id="IPR036259">
    <property type="entry name" value="MFS_trans_sf"/>
</dbReference>
<organism evidence="10 11">
    <name type="scientific">Pseudomonas amygdali pv. dendropanacis</name>
    <dbReference type="NCBI Taxonomy" id="235272"/>
    <lineage>
        <taxon>Bacteria</taxon>
        <taxon>Pseudomonadati</taxon>
        <taxon>Pseudomonadota</taxon>
        <taxon>Gammaproteobacteria</taxon>
        <taxon>Pseudomonadales</taxon>
        <taxon>Pseudomonadaceae</taxon>
        <taxon>Pseudomonas</taxon>
        <taxon>Pseudomonas amygdali</taxon>
    </lineage>
</organism>
<evidence type="ECO:0000313" key="10">
    <source>
        <dbReference type="EMBL" id="KPX14520.1"/>
    </source>
</evidence>
<keyword evidence="7 8" id="KW-0472">Membrane</keyword>
<dbReference type="GO" id="GO:0005886">
    <property type="term" value="C:plasma membrane"/>
    <property type="evidence" value="ECO:0007669"/>
    <property type="project" value="UniProtKB-SubCell"/>
</dbReference>
<evidence type="ECO:0000256" key="3">
    <source>
        <dbReference type="ARBA" id="ARBA00022475"/>
    </source>
</evidence>
<proteinExistence type="predicted"/>
<dbReference type="Proteomes" id="UP000050346">
    <property type="component" value="Unassembled WGS sequence"/>
</dbReference>
<keyword evidence="3" id="KW-1003">Cell membrane</keyword>
<accession>A0A0P9RQZ6</accession>
<dbReference type="Gene3D" id="1.20.1250.20">
    <property type="entry name" value="MFS general substrate transporter like domains"/>
    <property type="match status" value="1"/>
</dbReference>
<evidence type="ECO:0000256" key="8">
    <source>
        <dbReference type="SAM" id="Phobius"/>
    </source>
</evidence>
<keyword evidence="6 8" id="KW-1133">Transmembrane helix</keyword>
<evidence type="ECO:0000256" key="1">
    <source>
        <dbReference type="ARBA" id="ARBA00004651"/>
    </source>
</evidence>
<evidence type="ECO:0000313" key="11">
    <source>
        <dbReference type="Proteomes" id="UP000050346"/>
    </source>
</evidence>
<feature type="domain" description="Major facilitator superfamily (MFS) profile" evidence="9">
    <location>
        <begin position="27"/>
        <end position="144"/>
    </location>
</feature>
<name>A0A0P9RQZ6_PSEA0</name>
<feature type="transmembrane region" description="Helical" evidence="8">
    <location>
        <begin position="69"/>
        <end position="91"/>
    </location>
</feature>
<evidence type="ECO:0000256" key="5">
    <source>
        <dbReference type="ARBA" id="ARBA00022847"/>
    </source>
</evidence>
<keyword evidence="5" id="KW-0769">Symport</keyword>
<dbReference type="PANTHER" id="PTHR43528:SF5">
    <property type="entry name" value="PROLINE_BETAINE TRANSPORTER"/>
    <property type="match status" value="1"/>
</dbReference>
<comment type="subcellular location">
    <subcellularLocation>
        <location evidence="1">Cell membrane</location>
        <topology evidence="1">Multi-pass membrane protein</topology>
    </subcellularLocation>
</comment>
<evidence type="ECO:0000256" key="7">
    <source>
        <dbReference type="ARBA" id="ARBA00023136"/>
    </source>
</evidence>
<evidence type="ECO:0000259" key="9">
    <source>
        <dbReference type="PROSITE" id="PS50850"/>
    </source>
</evidence>
<sequence length="144" mass="15270">METSNPASRGSAATAAGQKTTSSRLKSIFSGSVGNMVEWYDWYVYAAFSLYFAKAFFPKGDTTAQLLNTAAIFAVGFLMRPIGGWLMGLYADYKGRKAALMASVLLMCFGSLIIALTPGYESIGVGAPILLVFARLLQGLSVGG</sequence>
<protein>
    <submittedName>
        <fullName evidence="10">Dicarboxylate MFS transporter</fullName>
    </submittedName>
</protein>